<evidence type="ECO:0000313" key="2">
    <source>
        <dbReference type="EMBL" id="GEM53101.1"/>
    </source>
</evidence>
<feature type="transmembrane region" description="Helical" evidence="1">
    <location>
        <begin position="66"/>
        <end position="89"/>
    </location>
</feature>
<proteinExistence type="predicted"/>
<dbReference type="Proteomes" id="UP000321245">
    <property type="component" value="Unassembled WGS sequence"/>
</dbReference>
<dbReference type="AlphaFoldDB" id="A0A511NLK8"/>
<keyword evidence="3" id="KW-1185">Reference proteome</keyword>
<dbReference type="GeneID" id="84649098"/>
<comment type="caution">
    <text evidence="2">The sequence shown here is derived from an EMBL/GenBank/DDBJ whole genome shotgun (WGS) entry which is preliminary data.</text>
</comment>
<dbReference type="OrthoDB" id="9812539at2"/>
<dbReference type="InterPro" id="IPR021329">
    <property type="entry name" value="DUF2938"/>
</dbReference>
<keyword evidence="1" id="KW-0472">Membrane</keyword>
<dbReference type="RefSeq" id="WP_019974360.1">
    <property type="nucleotide sequence ID" value="NZ_BJXC01000024.1"/>
</dbReference>
<dbReference type="STRING" id="1218108.GCA_000382425_00853"/>
<dbReference type="Pfam" id="PF11158">
    <property type="entry name" value="DUF2938"/>
    <property type="match status" value="1"/>
</dbReference>
<protein>
    <submittedName>
        <fullName evidence="2">Membrane protein</fullName>
    </submittedName>
</protein>
<feature type="transmembrane region" description="Helical" evidence="1">
    <location>
        <begin position="139"/>
        <end position="159"/>
    </location>
</feature>
<evidence type="ECO:0000313" key="3">
    <source>
        <dbReference type="Proteomes" id="UP000321245"/>
    </source>
</evidence>
<keyword evidence="1" id="KW-0812">Transmembrane</keyword>
<sequence length="160" mass="18145">MEIIIKTVLVGIGATLMMDIWAFMLRCFHIKSLDYRFVGRWIGYFFKGKFSHDKIVDSKPVKNEVLLGWVAHYSIGIVFSFLLVLIFGVQWLNHPTLLPAFIIGILTTIAPFFIMQPAFGFGFASSKLPNPNVLRLRSLLTHIIFGFGLYISAILLALIH</sequence>
<evidence type="ECO:0000256" key="1">
    <source>
        <dbReference type="SAM" id="Phobius"/>
    </source>
</evidence>
<feature type="transmembrane region" description="Helical" evidence="1">
    <location>
        <begin position="96"/>
        <end position="119"/>
    </location>
</feature>
<name>A0A511NLK8_9FLAO</name>
<organism evidence="2 3">
    <name type="scientific">Empedobacter brevis NBRC 14943 = ATCC 43319</name>
    <dbReference type="NCBI Taxonomy" id="1218108"/>
    <lineage>
        <taxon>Bacteria</taxon>
        <taxon>Pseudomonadati</taxon>
        <taxon>Bacteroidota</taxon>
        <taxon>Flavobacteriia</taxon>
        <taxon>Flavobacteriales</taxon>
        <taxon>Weeksellaceae</taxon>
        <taxon>Empedobacter</taxon>
    </lineage>
</organism>
<reference evidence="2 3" key="1">
    <citation type="submission" date="2019-07" db="EMBL/GenBank/DDBJ databases">
        <title>Whole genome shotgun sequence of Empedobacter brevis NBRC 14943.</title>
        <authorList>
            <person name="Hosoyama A."/>
            <person name="Uohara A."/>
            <person name="Ohji S."/>
            <person name="Ichikawa N."/>
        </authorList>
    </citation>
    <scope>NUCLEOTIDE SEQUENCE [LARGE SCALE GENOMIC DNA]</scope>
    <source>
        <strain evidence="2 3">NBRC 14943</strain>
    </source>
</reference>
<dbReference type="EMBL" id="BJXC01000024">
    <property type="protein sequence ID" value="GEM53101.1"/>
    <property type="molecule type" value="Genomic_DNA"/>
</dbReference>
<accession>A0A511NLK8</accession>
<feature type="transmembrane region" description="Helical" evidence="1">
    <location>
        <begin position="7"/>
        <end position="25"/>
    </location>
</feature>
<gene>
    <name evidence="2" type="ORF">EB1_28910</name>
</gene>
<keyword evidence="1" id="KW-1133">Transmembrane helix</keyword>